<proteinExistence type="predicted"/>
<evidence type="ECO:0000313" key="5">
    <source>
        <dbReference type="EMBL" id="SLM35832.1"/>
    </source>
</evidence>
<dbReference type="AlphaFoldDB" id="A0A1W5CYL9"/>
<feature type="transmembrane region" description="Helical" evidence="2">
    <location>
        <begin position="177"/>
        <end position="200"/>
    </location>
</feature>
<feature type="transmembrane region" description="Helical" evidence="2">
    <location>
        <begin position="27"/>
        <end position="46"/>
    </location>
</feature>
<feature type="domain" description="Rhodopsin" evidence="3">
    <location>
        <begin position="44"/>
        <end position="276"/>
    </location>
</feature>
<reference evidence="4 7" key="3">
    <citation type="submission" date="2019-09" db="EMBL/GenBank/DDBJ databases">
        <title>The hologenome of the rock-dwelling lichen Lasallia pustulata.</title>
        <authorList>
            <person name="Greshake Tzovaras B."/>
            <person name="Segers F."/>
            <person name="Bicker A."/>
            <person name="Dal Grande F."/>
            <person name="Otte J."/>
            <person name="Hankeln T."/>
            <person name="Schmitt I."/>
            <person name="Ebersberger I."/>
        </authorList>
    </citation>
    <scope>NUCLEOTIDE SEQUENCE [LARGE SCALE GENOMIC DNA]</scope>
    <source>
        <strain evidence="4">A1-1</strain>
    </source>
</reference>
<evidence type="ECO:0000313" key="4">
    <source>
        <dbReference type="EMBL" id="KAA6412762.1"/>
    </source>
</evidence>
<keyword evidence="2" id="KW-0812">Transmembrane</keyword>
<protein>
    <recommendedName>
        <fullName evidence="3">Rhodopsin domain-containing protein</fullName>
    </recommendedName>
</protein>
<dbReference type="PANTHER" id="PTHR38794">
    <property type="entry name" value="INTEGRAL MEMBRANE PROTEIN"/>
    <property type="match status" value="1"/>
</dbReference>
<dbReference type="OrthoDB" id="3918601at2759"/>
<evidence type="ECO:0000313" key="7">
    <source>
        <dbReference type="Proteomes" id="UP000324767"/>
    </source>
</evidence>
<dbReference type="Proteomes" id="UP000324767">
    <property type="component" value="Unassembled WGS sequence"/>
</dbReference>
<evidence type="ECO:0000313" key="6">
    <source>
        <dbReference type="Proteomes" id="UP000192927"/>
    </source>
</evidence>
<feature type="compositionally biased region" description="Polar residues" evidence="1">
    <location>
        <begin position="323"/>
        <end position="338"/>
    </location>
</feature>
<reference evidence="5" key="1">
    <citation type="submission" date="2017-03" db="EMBL/GenBank/DDBJ databases">
        <authorList>
            <person name="Afonso C.L."/>
            <person name="Miller P.J."/>
            <person name="Scott M.A."/>
            <person name="Spackman E."/>
            <person name="Goraichik I."/>
            <person name="Dimitrov K.M."/>
            <person name="Suarez D.L."/>
            <person name="Swayne D.E."/>
        </authorList>
    </citation>
    <scope>NUCLEOTIDE SEQUENCE [LARGE SCALE GENOMIC DNA]</scope>
</reference>
<keyword evidence="6" id="KW-1185">Reference proteome</keyword>
<dbReference type="EMBL" id="FWEW01000824">
    <property type="protein sequence ID" value="SLM35832.1"/>
    <property type="molecule type" value="Genomic_DNA"/>
</dbReference>
<reference evidence="6" key="2">
    <citation type="submission" date="2017-03" db="EMBL/GenBank/DDBJ databases">
        <authorList>
            <person name="Sharma R."/>
            <person name="Thines M."/>
        </authorList>
    </citation>
    <scope>NUCLEOTIDE SEQUENCE [LARGE SCALE GENOMIC DNA]</scope>
</reference>
<organism evidence="5 6">
    <name type="scientific">Lasallia pustulata</name>
    <dbReference type="NCBI Taxonomy" id="136370"/>
    <lineage>
        <taxon>Eukaryota</taxon>
        <taxon>Fungi</taxon>
        <taxon>Dikarya</taxon>
        <taxon>Ascomycota</taxon>
        <taxon>Pezizomycotina</taxon>
        <taxon>Lecanoromycetes</taxon>
        <taxon>OSLEUM clade</taxon>
        <taxon>Umbilicariomycetidae</taxon>
        <taxon>Umbilicariales</taxon>
        <taxon>Umbilicariaceae</taxon>
        <taxon>Lasallia</taxon>
    </lineage>
</organism>
<dbReference type="PANTHER" id="PTHR38794:SF1">
    <property type="entry name" value="INTEGRAL MEMBRANE PROTEIN"/>
    <property type="match status" value="1"/>
</dbReference>
<feature type="transmembrane region" description="Helical" evidence="2">
    <location>
        <begin position="137"/>
        <end position="157"/>
    </location>
</feature>
<dbReference type="Proteomes" id="UP000192927">
    <property type="component" value="Unassembled WGS sequence"/>
</dbReference>
<evidence type="ECO:0000256" key="2">
    <source>
        <dbReference type="SAM" id="Phobius"/>
    </source>
</evidence>
<accession>A0A1W5CYL9</accession>
<feature type="transmembrane region" description="Helical" evidence="2">
    <location>
        <begin position="212"/>
        <end position="234"/>
    </location>
</feature>
<evidence type="ECO:0000259" key="3">
    <source>
        <dbReference type="Pfam" id="PF20684"/>
    </source>
</evidence>
<name>A0A1W5CYL9_9LECA</name>
<feature type="region of interest" description="Disordered" evidence="1">
    <location>
        <begin position="304"/>
        <end position="357"/>
    </location>
</feature>
<keyword evidence="2" id="KW-0472">Membrane</keyword>
<evidence type="ECO:0000256" key="1">
    <source>
        <dbReference type="SAM" id="MobiDB-lite"/>
    </source>
</evidence>
<feature type="transmembrane region" description="Helical" evidence="2">
    <location>
        <begin position="58"/>
        <end position="83"/>
    </location>
</feature>
<dbReference type="Pfam" id="PF20684">
    <property type="entry name" value="Fung_rhodopsin"/>
    <property type="match status" value="1"/>
</dbReference>
<sequence length="371" mass="40458">MAAVSIIAIVARTPNISSDNLGPVLNLLSWIAMTIMILTVITALLSKYVMSRRFGWDDLLIIGGMAFAIGQSVAVSSAVSHGLGQPVKNLSSSQQVGFQKARYASQLLYLTSLIFAKISTLLFVFHLTPNKKHHAPIRLGSAIVIVWGVVSIVTSAFQCGLPQPWAIQSDHCYNQTAFWTVIGVLDILTDVGIMTVPIVVVYDLAVPRSKKYVIMSAFSFRILPIIATVCRLIYLRRAIRAADYTKEAFGFQLATQIEINLSVFAACVPHLRPFMKSLEADYYSGVIRDPTVVGSHNMNSGSYAMEKVGSGKGSRSDSRPGLKSTSSNNRVTVQSTAKAKNRADDTNSDHSTGSNAMIIKQTKEWTVSYDD</sequence>
<dbReference type="InterPro" id="IPR049326">
    <property type="entry name" value="Rhodopsin_dom_fungi"/>
</dbReference>
<feature type="transmembrane region" description="Helical" evidence="2">
    <location>
        <begin position="103"/>
        <end position="125"/>
    </location>
</feature>
<dbReference type="EMBL" id="VXIT01000005">
    <property type="protein sequence ID" value="KAA6412762.1"/>
    <property type="molecule type" value="Genomic_DNA"/>
</dbReference>
<keyword evidence="2" id="KW-1133">Transmembrane helix</keyword>
<gene>
    <name evidence="4" type="ORF">FRX48_03754</name>
</gene>